<dbReference type="InterPro" id="IPR036410">
    <property type="entry name" value="HSP_DnaJ_Cys-rich_dom_sf"/>
</dbReference>
<dbReference type="Proteomes" id="UP000285961">
    <property type="component" value="Unassembled WGS sequence"/>
</dbReference>
<feature type="transmembrane region" description="Helical" evidence="1">
    <location>
        <begin position="17"/>
        <end position="39"/>
    </location>
</feature>
<dbReference type="EMBL" id="QZKI01000006">
    <property type="protein sequence ID" value="RJP75161.1"/>
    <property type="molecule type" value="Genomic_DNA"/>
</dbReference>
<evidence type="ECO:0000313" key="3">
    <source>
        <dbReference type="Proteomes" id="UP000285961"/>
    </source>
</evidence>
<evidence type="ECO:0000256" key="1">
    <source>
        <dbReference type="SAM" id="Phobius"/>
    </source>
</evidence>
<dbReference type="AlphaFoldDB" id="A0A419F978"/>
<keyword evidence="1" id="KW-0472">Membrane</keyword>
<feature type="transmembrane region" description="Helical" evidence="1">
    <location>
        <begin position="92"/>
        <end position="113"/>
    </location>
</feature>
<evidence type="ECO:0000313" key="2">
    <source>
        <dbReference type="EMBL" id="RJP75161.1"/>
    </source>
</evidence>
<keyword evidence="1" id="KW-0812">Transmembrane</keyword>
<name>A0A419F978_9BACT</name>
<proteinExistence type="predicted"/>
<feature type="transmembrane region" description="Helical" evidence="1">
    <location>
        <begin position="60"/>
        <end position="77"/>
    </location>
</feature>
<dbReference type="SUPFAM" id="SSF57938">
    <property type="entry name" value="DnaJ/Hsp40 cysteine-rich domain"/>
    <property type="match status" value="1"/>
</dbReference>
<gene>
    <name evidence="2" type="ORF">C4532_01045</name>
</gene>
<dbReference type="Gene3D" id="6.20.20.10">
    <property type="match status" value="1"/>
</dbReference>
<sequence>MAYDYKPGEDDDILKRYALVATVVVVLAILVVLTLYLGLGIDTNTLKIMLKRVIPDPTNVIFIIIFLMAAFALWGFFREPAAAENVQRRQTYLILLLFVAGIMLAGTIYFKYFSRPTHEVTKMEICPRCGGTGRAKYRPEYPCGYCDGTGHVAP</sequence>
<protein>
    <submittedName>
        <fullName evidence="2">Uncharacterized protein</fullName>
    </submittedName>
</protein>
<organism evidence="2 3">
    <name type="scientific">Candidatus Abyssobacteria bacterium SURF_17</name>
    <dbReference type="NCBI Taxonomy" id="2093361"/>
    <lineage>
        <taxon>Bacteria</taxon>
        <taxon>Pseudomonadati</taxon>
        <taxon>Candidatus Hydrogenedentota</taxon>
        <taxon>Candidatus Abyssobacteria</taxon>
    </lineage>
</organism>
<reference evidence="2 3" key="1">
    <citation type="journal article" date="2017" name="ISME J.">
        <title>Energy and carbon metabolisms in a deep terrestrial subsurface fluid microbial community.</title>
        <authorList>
            <person name="Momper L."/>
            <person name="Jungbluth S.P."/>
            <person name="Lee M.D."/>
            <person name="Amend J.P."/>
        </authorList>
    </citation>
    <scope>NUCLEOTIDE SEQUENCE [LARGE SCALE GENOMIC DNA]</scope>
    <source>
        <strain evidence="2">SURF_17</strain>
    </source>
</reference>
<keyword evidence="1" id="KW-1133">Transmembrane helix</keyword>
<accession>A0A419F978</accession>
<comment type="caution">
    <text evidence="2">The sequence shown here is derived from an EMBL/GenBank/DDBJ whole genome shotgun (WGS) entry which is preliminary data.</text>
</comment>